<evidence type="ECO:0000256" key="1">
    <source>
        <dbReference type="SAM" id="MobiDB-lite"/>
    </source>
</evidence>
<organism evidence="3 4">
    <name type="scientific">Ancylobacter radicis</name>
    <dbReference type="NCBI Taxonomy" id="2836179"/>
    <lineage>
        <taxon>Bacteria</taxon>
        <taxon>Pseudomonadati</taxon>
        <taxon>Pseudomonadota</taxon>
        <taxon>Alphaproteobacteria</taxon>
        <taxon>Hyphomicrobiales</taxon>
        <taxon>Xanthobacteraceae</taxon>
        <taxon>Ancylobacter</taxon>
    </lineage>
</organism>
<dbReference type="InterPro" id="IPR011990">
    <property type="entry name" value="TPR-like_helical_dom_sf"/>
</dbReference>
<dbReference type="SUPFAM" id="SSF48452">
    <property type="entry name" value="TPR-like"/>
    <property type="match status" value="1"/>
</dbReference>
<dbReference type="Gene3D" id="1.25.40.10">
    <property type="entry name" value="Tetratricopeptide repeat domain"/>
    <property type="match status" value="1"/>
</dbReference>
<dbReference type="InterPro" id="IPR019734">
    <property type="entry name" value="TPR_rpt"/>
</dbReference>
<evidence type="ECO:0000256" key="2">
    <source>
        <dbReference type="SAM" id="SignalP"/>
    </source>
</evidence>
<comment type="caution">
    <text evidence="3">The sequence shown here is derived from an EMBL/GenBank/DDBJ whole genome shotgun (WGS) entry which is preliminary data.</text>
</comment>
<keyword evidence="4" id="KW-1185">Reference proteome</keyword>
<dbReference type="Proteomes" id="UP001166585">
    <property type="component" value="Unassembled WGS sequence"/>
</dbReference>
<dbReference type="SMART" id="SM00028">
    <property type="entry name" value="TPR"/>
    <property type="match status" value="3"/>
</dbReference>
<evidence type="ECO:0000313" key="3">
    <source>
        <dbReference type="EMBL" id="MBS9479154.1"/>
    </source>
</evidence>
<feature type="compositionally biased region" description="Basic and acidic residues" evidence="1">
    <location>
        <begin position="45"/>
        <end position="57"/>
    </location>
</feature>
<feature type="signal peptide" evidence="2">
    <location>
        <begin position="1"/>
        <end position="17"/>
    </location>
</feature>
<keyword evidence="2" id="KW-0732">Signal</keyword>
<feature type="region of interest" description="Disordered" evidence="1">
    <location>
        <begin position="30"/>
        <end position="92"/>
    </location>
</feature>
<dbReference type="EMBL" id="JAHCQH010000023">
    <property type="protein sequence ID" value="MBS9479154.1"/>
    <property type="molecule type" value="Genomic_DNA"/>
</dbReference>
<accession>A0ABS5RBX0</accession>
<reference evidence="3" key="1">
    <citation type="submission" date="2021-05" db="EMBL/GenBank/DDBJ databases">
        <authorList>
            <person name="Sun Q."/>
            <person name="Inoue M."/>
        </authorList>
    </citation>
    <scope>NUCLEOTIDE SEQUENCE</scope>
    <source>
        <strain evidence="3">VKM B-3255</strain>
    </source>
</reference>
<dbReference type="RefSeq" id="WP_213757125.1">
    <property type="nucleotide sequence ID" value="NZ_JAHCQH010000023.1"/>
</dbReference>
<gene>
    <name evidence="3" type="ORF">KIP89_18765</name>
</gene>
<evidence type="ECO:0000313" key="4">
    <source>
        <dbReference type="Proteomes" id="UP001166585"/>
    </source>
</evidence>
<sequence>MRALFAALILASPLAGAALPVSADTPQGRAPLLFAQSPAAPAPDAHSKDAPPKDALGKDAPVQVEIPKAKDQPGTADGRSTTSPVESGNAEPDRAKRLDALFAALKAAPDEESAKQIAARIDIALTPSGSDTADVLMSRAALATQAKDYDLAIQLLDGVLVVSPDHLEAWNKRATVFYLKQDFSDALVDLRQVVAREPRHYGAWAGIAIICKEIGDEKHALEAARRALAVYPHLDEVEEMEEELTLTVEGRPI</sequence>
<feature type="chain" id="PRO_5046739307" evidence="2">
    <location>
        <begin position="18"/>
        <end position="253"/>
    </location>
</feature>
<proteinExistence type="predicted"/>
<name>A0ABS5RBX0_9HYPH</name>
<protein>
    <submittedName>
        <fullName evidence="3">Tetratricopeptide repeat protein</fullName>
    </submittedName>
</protein>